<keyword evidence="2" id="KW-0472">Membrane</keyword>
<dbReference type="Pfam" id="PF18073">
    <property type="entry name" value="Zn_ribbon_LapB"/>
    <property type="match status" value="1"/>
</dbReference>
<feature type="binding site" evidence="2">
    <location>
        <position position="375"/>
    </location>
    <ligand>
        <name>Fe cation</name>
        <dbReference type="ChEBI" id="CHEBI:24875"/>
    </ligand>
</feature>
<dbReference type="InterPro" id="IPR041166">
    <property type="entry name" value="Rubredoxin_2"/>
</dbReference>
<keyword evidence="5" id="KW-1185">Reference proteome</keyword>
<dbReference type="Pfam" id="PF13432">
    <property type="entry name" value="TPR_16"/>
    <property type="match status" value="1"/>
</dbReference>
<dbReference type="Gene3D" id="1.25.40.10">
    <property type="entry name" value="Tetratricopeptide repeat domain"/>
    <property type="match status" value="1"/>
</dbReference>
<keyword evidence="2" id="KW-0812">Transmembrane</keyword>
<gene>
    <name evidence="2 4" type="primary">lapB</name>
    <name evidence="4" type="ORF">F0415_00315</name>
</gene>
<keyword evidence="2" id="KW-0802">TPR repeat</keyword>
<dbReference type="InterPro" id="IPR030865">
    <property type="entry name" value="LapB"/>
</dbReference>
<keyword evidence="2" id="KW-1003">Cell membrane</keyword>
<dbReference type="AlphaFoldDB" id="A0A5B2ZFK8"/>
<protein>
    <recommendedName>
        <fullName evidence="2">Lipopolysaccharide assembly protein B</fullName>
    </recommendedName>
</protein>
<comment type="function">
    <text evidence="2">Modulates cellular lipopolysaccharide (LPS) levels by regulating LpxC, which is involved in lipid A biosynthesis. May act by modulating the proteolytic activity of FtsH towards LpxC. May also coordinate assembly of proteins involved in LPS synthesis at the plasma membrane.</text>
</comment>
<feature type="domain" description="LapB rubredoxin metal binding" evidence="3">
    <location>
        <begin position="356"/>
        <end position="383"/>
    </location>
</feature>
<dbReference type="NCBIfam" id="NF008757">
    <property type="entry name" value="PRK11788.1-5"/>
    <property type="match status" value="1"/>
</dbReference>
<evidence type="ECO:0000259" key="3">
    <source>
        <dbReference type="Pfam" id="PF18073"/>
    </source>
</evidence>
<dbReference type="Pfam" id="PF13176">
    <property type="entry name" value="TPR_7"/>
    <property type="match status" value="1"/>
</dbReference>
<dbReference type="GO" id="GO:0008653">
    <property type="term" value="P:lipopolysaccharide metabolic process"/>
    <property type="evidence" value="ECO:0007669"/>
    <property type="project" value="InterPro"/>
</dbReference>
<dbReference type="EMBL" id="VUOD01000001">
    <property type="protein sequence ID" value="KAA2285984.1"/>
    <property type="molecule type" value="Genomic_DNA"/>
</dbReference>
<comment type="subcellular location">
    <subcellularLocation>
        <location evidence="2">Cell inner membrane</location>
        <topology evidence="2">Single-pass membrane protein</topology>
        <orientation evidence="2">Cytoplasmic side</orientation>
    </subcellularLocation>
</comment>
<reference evidence="4 5" key="2">
    <citation type="submission" date="2019-09" db="EMBL/GenBank/DDBJ databases">
        <authorList>
            <person name="Mazur A."/>
        </authorList>
    </citation>
    <scope>NUCLEOTIDE SEQUENCE [LARGE SCALE GENOMIC DNA]</scope>
    <source>
        <strain evidence="4 5">3729k</strain>
    </source>
</reference>
<dbReference type="InterPro" id="IPR019734">
    <property type="entry name" value="TPR_rpt"/>
</dbReference>
<feature type="binding site" evidence="2">
    <location>
        <position position="358"/>
    </location>
    <ligand>
        <name>Fe cation</name>
        <dbReference type="ChEBI" id="CHEBI:24875"/>
    </ligand>
</feature>
<keyword evidence="2" id="KW-0677">Repeat</keyword>
<evidence type="ECO:0000256" key="2">
    <source>
        <dbReference type="HAMAP-Rule" id="MF_00994"/>
    </source>
</evidence>
<keyword evidence="2" id="KW-0408">Iron</keyword>
<evidence type="ECO:0000313" key="4">
    <source>
        <dbReference type="EMBL" id="KAA2285984.1"/>
    </source>
</evidence>
<dbReference type="RefSeq" id="WP_149859202.1">
    <property type="nucleotide sequence ID" value="NZ_VUOD01000001.1"/>
</dbReference>
<evidence type="ECO:0000256" key="1">
    <source>
        <dbReference type="ARBA" id="ARBA00022723"/>
    </source>
</evidence>
<dbReference type="GO" id="GO:0009898">
    <property type="term" value="C:cytoplasmic side of plasma membrane"/>
    <property type="evidence" value="ECO:0007669"/>
    <property type="project" value="UniProtKB-UniRule"/>
</dbReference>
<name>A0A5B2ZFK8_9GAMM</name>
<comment type="caution">
    <text evidence="4">The sequence shown here is derived from an EMBL/GenBank/DDBJ whole genome shotgun (WGS) entry which is preliminary data.</text>
</comment>
<dbReference type="Proteomes" id="UP000322165">
    <property type="component" value="Unassembled WGS sequence"/>
</dbReference>
<comment type="similarity">
    <text evidence="2">Belongs to the LapB family.</text>
</comment>
<proteinExistence type="inferred from homology"/>
<feature type="binding site" evidence="2">
    <location>
        <position position="361"/>
    </location>
    <ligand>
        <name>Fe cation</name>
        <dbReference type="ChEBI" id="CHEBI:24875"/>
    </ligand>
</feature>
<dbReference type="HAMAP" id="MF_00994">
    <property type="entry name" value="LPS_assembly_LapB"/>
    <property type="match status" value="1"/>
</dbReference>
<accession>A0A5B2ZFK8</accession>
<keyword evidence="2" id="KW-0997">Cell inner membrane</keyword>
<reference evidence="4 5" key="1">
    <citation type="submission" date="2019-09" db="EMBL/GenBank/DDBJ databases">
        <title>Arenimonas chukotkensis sp. nov., a bacterium isolated from Chukotka hot spring, Arctic region, Russia.</title>
        <authorList>
            <person name="Zayulina K.S."/>
            <person name="Prokofeva M.I."/>
            <person name="Elcheninov A.G."/>
            <person name="Novikov A."/>
            <person name="Kochetkova T.V."/>
            <person name="Kublanov I.V."/>
        </authorList>
    </citation>
    <scope>NUCLEOTIDE SEQUENCE [LARGE SCALE GENOMIC DNA]</scope>
    <source>
        <strain evidence="4 5">3729k</strain>
    </source>
</reference>
<keyword evidence="2" id="KW-1133">Transmembrane helix</keyword>
<dbReference type="InterPro" id="IPR011990">
    <property type="entry name" value="TPR-like_helical_dom_sf"/>
</dbReference>
<organism evidence="4 5">
    <name type="scientific">Arenimonas fontis</name>
    <dbReference type="NCBI Taxonomy" id="2608255"/>
    <lineage>
        <taxon>Bacteria</taxon>
        <taxon>Pseudomonadati</taxon>
        <taxon>Pseudomonadota</taxon>
        <taxon>Gammaproteobacteria</taxon>
        <taxon>Lysobacterales</taxon>
        <taxon>Lysobacteraceae</taxon>
        <taxon>Arenimonas</taxon>
    </lineage>
</organism>
<feature type="binding site" evidence="2">
    <location>
        <position position="372"/>
    </location>
    <ligand>
        <name>Fe cation</name>
        <dbReference type="ChEBI" id="CHEBI:24875"/>
    </ligand>
</feature>
<evidence type="ECO:0000313" key="5">
    <source>
        <dbReference type="Proteomes" id="UP000322165"/>
    </source>
</evidence>
<dbReference type="GO" id="GO:0046890">
    <property type="term" value="P:regulation of lipid biosynthetic process"/>
    <property type="evidence" value="ECO:0007669"/>
    <property type="project" value="UniProtKB-UniRule"/>
</dbReference>
<dbReference type="GO" id="GO:0005506">
    <property type="term" value="F:iron ion binding"/>
    <property type="evidence" value="ECO:0007669"/>
    <property type="project" value="UniProtKB-UniRule"/>
</dbReference>
<sequence>MTEYAWLLLLLPVAAASGWLAGRRGGERKGGARVSRLSNTYFRGLNYLLNEQQDKAIEVFLQIAAVDKDTVETQFALGHLFRRRGEVDRAIRLHQSLVARPGLSDEQKTRAVLALGEDYMRAGLLDRAETLFTDLVRVGVQAPQALKHLISIYQAERDWAKAIEHARQYESVSGEPMGRLVAQFHCELAEKARLGGQPEQAREHIFEAYAADSHCVRAGLVEGMLEQSLGNDAAAIRAYERVARHDIEFLPEILEPLLGCYERRGEMARARGFLMEMIEQYPGISPVLELARILQRDEGTRAALEFLAGQLRQRPSVRGEAAYIELSLKDPDNDPAATLRTLRHITEQLLVRTPGYRCQRCGFGTRAHHWQCPGCKSWGSVKPVHGAVTE</sequence>
<feature type="topological domain" description="Cytoplasmic" evidence="2">
    <location>
        <begin position="23"/>
        <end position="390"/>
    </location>
</feature>
<keyword evidence="1 2" id="KW-0479">Metal-binding</keyword>
<dbReference type="SUPFAM" id="SSF48452">
    <property type="entry name" value="TPR-like"/>
    <property type="match status" value="2"/>
</dbReference>